<dbReference type="Proteomes" id="UP000095300">
    <property type="component" value="Unassembled WGS sequence"/>
</dbReference>
<dbReference type="AlphaFoldDB" id="A0A1I8PS15"/>
<keyword evidence="2" id="KW-1185">Reference proteome</keyword>
<dbReference type="SMART" id="SM00697">
    <property type="entry name" value="DM8"/>
    <property type="match status" value="1"/>
</dbReference>
<dbReference type="VEuPathDB" id="VectorBase:SCAU010587"/>
<sequence>FTNLKCEDHDKNFSSFEICKLSVVGRGMVALNIKVGLYKTPVTNSTANIALYKRANGYRPFLYNKTHDICAFFANRKRFPFFYVMMGIFLERSNLNHTCPYNDAIMVKNLVLNEDMFHLIPIPEGDYRINANIYAYNDLKASLQVFISRKDVFSKHI</sequence>
<protein>
    <submittedName>
        <fullName evidence="1">Uncharacterized protein</fullName>
    </submittedName>
</protein>
<reference evidence="1" key="1">
    <citation type="submission" date="2020-05" db="UniProtKB">
        <authorList>
            <consortium name="EnsemblMetazoa"/>
        </authorList>
    </citation>
    <scope>IDENTIFICATION</scope>
    <source>
        <strain evidence="1">USDA</strain>
    </source>
</reference>
<name>A0A1I8PS15_STOCA</name>
<proteinExistence type="predicted"/>
<evidence type="ECO:0000313" key="2">
    <source>
        <dbReference type="Proteomes" id="UP000095300"/>
    </source>
</evidence>
<dbReference type="KEGG" id="scac:106085657"/>
<dbReference type="PANTHER" id="PTHR20898:SF0">
    <property type="entry name" value="DAEDALUS ON 3-RELATED"/>
    <property type="match status" value="1"/>
</dbReference>
<dbReference type="OrthoDB" id="7727171at2759"/>
<dbReference type="EnsemblMetazoa" id="SCAU010587-RA">
    <property type="protein sequence ID" value="SCAU010587-PA"/>
    <property type="gene ID" value="SCAU010587"/>
</dbReference>
<accession>A0A1I8PS15</accession>
<gene>
    <name evidence="1" type="primary">106085657</name>
</gene>
<dbReference type="PANTHER" id="PTHR20898">
    <property type="entry name" value="DAEDALUS ON 3-RELATED-RELATED"/>
    <property type="match status" value="1"/>
</dbReference>
<organism evidence="1 2">
    <name type="scientific">Stomoxys calcitrans</name>
    <name type="common">Stable fly</name>
    <name type="synonym">Conops calcitrans</name>
    <dbReference type="NCBI Taxonomy" id="35570"/>
    <lineage>
        <taxon>Eukaryota</taxon>
        <taxon>Metazoa</taxon>
        <taxon>Ecdysozoa</taxon>
        <taxon>Arthropoda</taxon>
        <taxon>Hexapoda</taxon>
        <taxon>Insecta</taxon>
        <taxon>Pterygota</taxon>
        <taxon>Neoptera</taxon>
        <taxon>Endopterygota</taxon>
        <taxon>Diptera</taxon>
        <taxon>Brachycera</taxon>
        <taxon>Muscomorpha</taxon>
        <taxon>Muscoidea</taxon>
        <taxon>Muscidae</taxon>
        <taxon>Stomoxys</taxon>
    </lineage>
</organism>
<evidence type="ECO:0000313" key="1">
    <source>
        <dbReference type="EnsemblMetazoa" id="SCAU010587-PA"/>
    </source>
</evidence>
<dbReference type="InterPro" id="IPR010512">
    <property type="entry name" value="DUF1091"/>
</dbReference>
<dbReference type="Pfam" id="PF06477">
    <property type="entry name" value="DUF1091"/>
    <property type="match status" value="1"/>
</dbReference>